<comment type="caution">
    <text evidence="3">The sequence shown here is derived from an EMBL/GenBank/DDBJ whole genome shotgun (WGS) entry which is preliminary data.</text>
</comment>
<accession>A0A9N9FUG2</accession>
<dbReference type="AlphaFoldDB" id="A0A9N9FUG2"/>
<dbReference type="PANTHER" id="PTHR45614">
    <property type="entry name" value="MYB PROTEIN-RELATED"/>
    <property type="match status" value="1"/>
</dbReference>
<dbReference type="CDD" id="cd00167">
    <property type="entry name" value="SANT"/>
    <property type="match status" value="1"/>
</dbReference>
<dbReference type="InterPro" id="IPR009057">
    <property type="entry name" value="Homeodomain-like_sf"/>
</dbReference>
<dbReference type="SMART" id="SM00717">
    <property type="entry name" value="SANT"/>
    <property type="match status" value="1"/>
</dbReference>
<protein>
    <submittedName>
        <fullName evidence="3">7856_t:CDS:1</fullName>
    </submittedName>
</protein>
<evidence type="ECO:0000259" key="1">
    <source>
        <dbReference type="PROSITE" id="PS50090"/>
    </source>
</evidence>
<dbReference type="Gene3D" id="1.10.10.60">
    <property type="entry name" value="Homeodomain-like"/>
    <property type="match status" value="1"/>
</dbReference>
<keyword evidence="4" id="KW-1185">Reference proteome</keyword>
<dbReference type="InterPro" id="IPR017930">
    <property type="entry name" value="Myb_dom"/>
</dbReference>
<gene>
    <name evidence="3" type="ORF">AGERDE_LOCUS7252</name>
</gene>
<dbReference type="InterPro" id="IPR050560">
    <property type="entry name" value="MYB_TF"/>
</dbReference>
<dbReference type="Pfam" id="PF00249">
    <property type="entry name" value="Myb_DNA-binding"/>
    <property type="match status" value="1"/>
</dbReference>
<reference evidence="3" key="1">
    <citation type="submission" date="2021-06" db="EMBL/GenBank/DDBJ databases">
        <authorList>
            <person name="Kallberg Y."/>
            <person name="Tangrot J."/>
            <person name="Rosling A."/>
        </authorList>
    </citation>
    <scope>NUCLEOTIDE SEQUENCE</scope>
    <source>
        <strain evidence="3">MT106</strain>
    </source>
</reference>
<dbReference type="SUPFAM" id="SSF46689">
    <property type="entry name" value="Homeodomain-like"/>
    <property type="match status" value="1"/>
</dbReference>
<dbReference type="InterPro" id="IPR001005">
    <property type="entry name" value="SANT/Myb"/>
</dbReference>
<dbReference type="GO" id="GO:0000981">
    <property type="term" value="F:DNA-binding transcription factor activity, RNA polymerase II-specific"/>
    <property type="evidence" value="ECO:0007669"/>
    <property type="project" value="TreeGrafter"/>
</dbReference>
<dbReference type="Proteomes" id="UP000789831">
    <property type="component" value="Unassembled WGS sequence"/>
</dbReference>
<feature type="domain" description="HTH myb-type" evidence="2">
    <location>
        <begin position="9"/>
        <end position="64"/>
    </location>
</feature>
<dbReference type="EMBL" id="CAJVPL010001288">
    <property type="protein sequence ID" value="CAG8563133.1"/>
    <property type="molecule type" value="Genomic_DNA"/>
</dbReference>
<dbReference type="OrthoDB" id="2143914at2759"/>
<sequence>MSSQNENDNETRHIGPWSKEKDELLLELIRTMDNKRWKAIGEKYGRRDGKQCRERWVNHLDPKCKYSTIKNQKIFFMLILCIVNYEPFTEKEDQHILQLYEKHGTKWEDQQT</sequence>
<dbReference type="GO" id="GO:0000978">
    <property type="term" value="F:RNA polymerase II cis-regulatory region sequence-specific DNA binding"/>
    <property type="evidence" value="ECO:0007669"/>
    <property type="project" value="TreeGrafter"/>
</dbReference>
<proteinExistence type="predicted"/>
<name>A0A9N9FUG2_9GLOM</name>
<evidence type="ECO:0000259" key="2">
    <source>
        <dbReference type="PROSITE" id="PS51294"/>
    </source>
</evidence>
<organism evidence="3 4">
    <name type="scientific">Ambispora gerdemannii</name>
    <dbReference type="NCBI Taxonomy" id="144530"/>
    <lineage>
        <taxon>Eukaryota</taxon>
        <taxon>Fungi</taxon>
        <taxon>Fungi incertae sedis</taxon>
        <taxon>Mucoromycota</taxon>
        <taxon>Glomeromycotina</taxon>
        <taxon>Glomeromycetes</taxon>
        <taxon>Archaeosporales</taxon>
        <taxon>Ambisporaceae</taxon>
        <taxon>Ambispora</taxon>
    </lineage>
</organism>
<evidence type="ECO:0000313" key="4">
    <source>
        <dbReference type="Proteomes" id="UP000789831"/>
    </source>
</evidence>
<feature type="domain" description="Myb-like" evidence="1">
    <location>
        <begin position="9"/>
        <end position="60"/>
    </location>
</feature>
<dbReference type="GO" id="GO:0005634">
    <property type="term" value="C:nucleus"/>
    <property type="evidence" value="ECO:0007669"/>
    <property type="project" value="TreeGrafter"/>
</dbReference>
<dbReference type="PROSITE" id="PS50090">
    <property type="entry name" value="MYB_LIKE"/>
    <property type="match status" value="1"/>
</dbReference>
<dbReference type="PANTHER" id="PTHR45614:SF274">
    <property type="entry name" value="MYB-LIKE DNA-BINDING PROTEIN"/>
    <property type="match status" value="1"/>
</dbReference>
<dbReference type="PROSITE" id="PS51294">
    <property type="entry name" value="HTH_MYB"/>
    <property type="match status" value="1"/>
</dbReference>
<evidence type="ECO:0000313" key="3">
    <source>
        <dbReference type="EMBL" id="CAG8563133.1"/>
    </source>
</evidence>